<dbReference type="SUPFAM" id="SSF52540">
    <property type="entry name" value="P-loop containing nucleoside triphosphate hydrolases"/>
    <property type="match status" value="1"/>
</dbReference>
<dbReference type="GO" id="GO:0008146">
    <property type="term" value="F:sulfotransferase activity"/>
    <property type="evidence" value="ECO:0007669"/>
    <property type="project" value="InterPro"/>
</dbReference>
<dbReference type="Pfam" id="PF00685">
    <property type="entry name" value="Sulfotransfer_1"/>
    <property type="match status" value="1"/>
</dbReference>
<evidence type="ECO:0000256" key="1">
    <source>
        <dbReference type="ARBA" id="ARBA00005771"/>
    </source>
</evidence>
<protein>
    <recommendedName>
        <fullName evidence="3">Sulfotransferase</fullName>
        <ecNumber evidence="3">2.8.2.-</ecNumber>
    </recommendedName>
</protein>
<evidence type="ECO:0000313" key="5">
    <source>
        <dbReference type="EMBL" id="OMP05502.1"/>
    </source>
</evidence>
<gene>
    <name evidence="5" type="ORF">COLO4_08808</name>
</gene>
<comment type="caution">
    <text evidence="5">The sequence shown here is derived from an EMBL/GenBank/DDBJ whole genome shotgun (WGS) entry which is preliminary data.</text>
</comment>
<organism evidence="5 6">
    <name type="scientific">Corchorus olitorius</name>
    <dbReference type="NCBI Taxonomy" id="93759"/>
    <lineage>
        <taxon>Eukaryota</taxon>
        <taxon>Viridiplantae</taxon>
        <taxon>Streptophyta</taxon>
        <taxon>Embryophyta</taxon>
        <taxon>Tracheophyta</taxon>
        <taxon>Spermatophyta</taxon>
        <taxon>Magnoliopsida</taxon>
        <taxon>eudicotyledons</taxon>
        <taxon>Gunneridae</taxon>
        <taxon>Pentapetalae</taxon>
        <taxon>rosids</taxon>
        <taxon>malvids</taxon>
        <taxon>Malvales</taxon>
        <taxon>Malvaceae</taxon>
        <taxon>Grewioideae</taxon>
        <taxon>Apeibeae</taxon>
        <taxon>Corchorus</taxon>
    </lineage>
</organism>
<dbReference type="OrthoDB" id="205623at2759"/>
<evidence type="ECO:0000256" key="2">
    <source>
        <dbReference type="ARBA" id="ARBA00022679"/>
    </source>
</evidence>
<proteinExistence type="inferred from homology"/>
<feature type="domain" description="Sulfotransferase" evidence="4">
    <location>
        <begin position="34"/>
        <end position="295"/>
    </location>
</feature>
<dbReference type="AlphaFoldDB" id="A0A1R3KEH0"/>
<dbReference type="InterPro" id="IPR027417">
    <property type="entry name" value="P-loop_NTPase"/>
</dbReference>
<evidence type="ECO:0000256" key="3">
    <source>
        <dbReference type="RuleBase" id="RU361155"/>
    </source>
</evidence>
<evidence type="ECO:0000259" key="4">
    <source>
        <dbReference type="Pfam" id="PF00685"/>
    </source>
</evidence>
<dbReference type="InterPro" id="IPR000863">
    <property type="entry name" value="Sulfotransferase_dom"/>
</dbReference>
<keyword evidence="6" id="KW-1185">Reference proteome</keyword>
<evidence type="ECO:0000313" key="6">
    <source>
        <dbReference type="Proteomes" id="UP000187203"/>
    </source>
</evidence>
<comment type="similarity">
    <text evidence="1 3">Belongs to the sulfotransferase 1 family.</text>
</comment>
<dbReference type="EC" id="2.8.2.-" evidence="3"/>
<name>A0A1R3KEH0_9ROSI</name>
<dbReference type="EMBL" id="AWUE01013955">
    <property type="protein sequence ID" value="OMP05502.1"/>
    <property type="molecule type" value="Genomic_DNA"/>
</dbReference>
<dbReference type="PANTHER" id="PTHR11783">
    <property type="entry name" value="SULFOTRANSFERASE SULT"/>
    <property type="match status" value="1"/>
</dbReference>
<sequence length="317" mass="36530">MENSKLTSPQQGCWYPARILRNVIAFHRHFQPQDHDIILASRPKSGTTWLKALIFSIANRSRFTNSSNPSPLLTKNPHELIPFIEFTLYGQKELPNLTSIQSPRLFSTHIPYLSLPVSIKECDYNIRIVYICRNPFDVVVSSWHFAAQARNSLERPMEDLVDNFCRGIESFGSFWDHVLGYWKASLENPKKVLFLKYEDLKEDTNFHHLKKLAEFIGFPFSMEEEKEGVIEEISKLCSLSSLRELEVNKTGKFMPNFENKCYFRKGEVGDWVNYLNPSMVERMEKVIAEKLEGSGLTFQASKQMKSSLGANMPSSSN</sequence>
<reference evidence="6" key="1">
    <citation type="submission" date="2013-09" db="EMBL/GenBank/DDBJ databases">
        <title>Corchorus olitorius genome sequencing.</title>
        <authorList>
            <person name="Alam M."/>
            <person name="Haque M.S."/>
            <person name="Islam M.S."/>
            <person name="Emdad E.M."/>
            <person name="Islam M.M."/>
            <person name="Ahmed B."/>
            <person name="Halim A."/>
            <person name="Hossen Q.M.M."/>
            <person name="Hossain M.Z."/>
            <person name="Ahmed R."/>
            <person name="Khan M.M."/>
            <person name="Islam R."/>
            <person name="Rashid M.M."/>
            <person name="Khan S.A."/>
            <person name="Rahman M.S."/>
            <person name="Alam M."/>
            <person name="Yahiya A.S."/>
            <person name="Khan M.S."/>
            <person name="Azam M.S."/>
            <person name="Haque T."/>
            <person name="Lashkar M.Z.H."/>
            <person name="Akhand A.I."/>
            <person name="Morshed G."/>
            <person name="Roy S."/>
            <person name="Uddin K.S."/>
            <person name="Rabeya T."/>
            <person name="Hossain A.S."/>
            <person name="Chowdhury A."/>
            <person name="Snigdha A.R."/>
            <person name="Mortoza M.S."/>
            <person name="Matin S.A."/>
            <person name="Hoque S.M.E."/>
            <person name="Islam M.K."/>
            <person name="Roy D.K."/>
            <person name="Haider R."/>
            <person name="Moosa M.M."/>
            <person name="Elias S.M."/>
            <person name="Hasan A.M."/>
            <person name="Jahan S."/>
            <person name="Shafiuddin M."/>
            <person name="Mahmood N."/>
            <person name="Shommy N.S."/>
        </authorList>
    </citation>
    <scope>NUCLEOTIDE SEQUENCE [LARGE SCALE GENOMIC DNA]</scope>
    <source>
        <strain evidence="6">cv. O-4</strain>
    </source>
</reference>
<dbReference type="Gene3D" id="3.40.50.300">
    <property type="entry name" value="P-loop containing nucleotide triphosphate hydrolases"/>
    <property type="match status" value="1"/>
</dbReference>
<accession>A0A1R3KEH0</accession>
<keyword evidence="2 3" id="KW-0808">Transferase</keyword>
<dbReference type="Proteomes" id="UP000187203">
    <property type="component" value="Unassembled WGS sequence"/>
</dbReference>